<name>A0A024TGD2_9STRA</name>
<dbReference type="Gene3D" id="3.40.640.10">
    <property type="entry name" value="Type I PLP-dependent aspartate aminotransferase-like (Major domain)"/>
    <property type="match status" value="1"/>
</dbReference>
<organism evidence="2">
    <name type="scientific">Aphanomyces invadans</name>
    <dbReference type="NCBI Taxonomy" id="157072"/>
    <lineage>
        <taxon>Eukaryota</taxon>
        <taxon>Sar</taxon>
        <taxon>Stramenopiles</taxon>
        <taxon>Oomycota</taxon>
        <taxon>Saprolegniomycetes</taxon>
        <taxon>Saprolegniales</taxon>
        <taxon>Verrucalvaceae</taxon>
        <taxon>Aphanomyces</taxon>
    </lineage>
</organism>
<dbReference type="Gene3D" id="1.20.58.480">
    <property type="match status" value="1"/>
</dbReference>
<dbReference type="SUPFAM" id="SSF53383">
    <property type="entry name" value="PLP-dependent transferases"/>
    <property type="match status" value="1"/>
</dbReference>
<gene>
    <name evidence="2" type="ORF">H310_12862</name>
</gene>
<protein>
    <recommendedName>
        <fullName evidence="1">Hs1pro-1 C-terminal domain-containing protein</fullName>
    </recommendedName>
</protein>
<dbReference type="GeneID" id="20089912"/>
<dbReference type="InterPro" id="IPR015424">
    <property type="entry name" value="PyrdxlP-dep_Trfase"/>
</dbReference>
<evidence type="ECO:0000313" key="2">
    <source>
        <dbReference type="EMBL" id="ETV93059.1"/>
    </source>
</evidence>
<dbReference type="STRING" id="157072.A0A024TGD2"/>
<dbReference type="PANTHER" id="PTHR34795:SF1">
    <property type="entry name" value="NEMATODE RESISTANCE PROTEIN-LIKE HSPRO1"/>
    <property type="match status" value="1"/>
</dbReference>
<proteinExistence type="predicted"/>
<dbReference type="InterPro" id="IPR038759">
    <property type="entry name" value="HSPRO1/HSPRO2"/>
</dbReference>
<dbReference type="GO" id="GO:0046872">
    <property type="term" value="F:metal ion binding"/>
    <property type="evidence" value="ECO:0007669"/>
    <property type="project" value="InterPro"/>
</dbReference>
<dbReference type="RefSeq" id="XP_008878324.1">
    <property type="nucleotide sequence ID" value="XM_008880102.1"/>
</dbReference>
<dbReference type="Pfam" id="PF07014">
    <property type="entry name" value="Hs1pro-1_C"/>
    <property type="match status" value="1"/>
</dbReference>
<dbReference type="PANTHER" id="PTHR34795">
    <property type="entry name" value="NEMATODE RESISTANCE PROTEIN-LIKE HSPRO1"/>
    <property type="match status" value="1"/>
</dbReference>
<dbReference type="InterPro" id="IPR009743">
    <property type="entry name" value="Hs1pro-1_C"/>
</dbReference>
<dbReference type="SUPFAM" id="SSF140959">
    <property type="entry name" value="Indolic compounds 2,3-dioxygenase-like"/>
    <property type="match status" value="1"/>
</dbReference>
<reference evidence="2" key="1">
    <citation type="submission" date="2013-12" db="EMBL/GenBank/DDBJ databases">
        <title>The Genome Sequence of Aphanomyces invadans NJM9701.</title>
        <authorList>
            <consortium name="The Broad Institute Genomics Platform"/>
            <person name="Russ C."/>
            <person name="Tyler B."/>
            <person name="van West P."/>
            <person name="Dieguez-Uribeondo J."/>
            <person name="Young S.K."/>
            <person name="Zeng Q."/>
            <person name="Gargeya S."/>
            <person name="Fitzgerald M."/>
            <person name="Abouelleil A."/>
            <person name="Alvarado L."/>
            <person name="Chapman S.B."/>
            <person name="Gainer-Dewar J."/>
            <person name="Goldberg J."/>
            <person name="Griggs A."/>
            <person name="Gujja S."/>
            <person name="Hansen M."/>
            <person name="Howarth C."/>
            <person name="Imamovic A."/>
            <person name="Ireland A."/>
            <person name="Larimer J."/>
            <person name="McCowan C."/>
            <person name="Murphy C."/>
            <person name="Pearson M."/>
            <person name="Poon T.W."/>
            <person name="Priest M."/>
            <person name="Roberts A."/>
            <person name="Saif S."/>
            <person name="Shea T."/>
            <person name="Sykes S."/>
            <person name="Wortman J."/>
            <person name="Nusbaum C."/>
            <person name="Birren B."/>
        </authorList>
    </citation>
    <scope>NUCLEOTIDE SEQUENCE [LARGE SCALE GENOMIC DNA]</scope>
    <source>
        <strain evidence="2">NJM9701</strain>
    </source>
</reference>
<accession>A0A024TGD2</accession>
<dbReference type="GO" id="GO:0020037">
    <property type="term" value="F:heme binding"/>
    <property type="evidence" value="ECO:0007669"/>
    <property type="project" value="InterPro"/>
</dbReference>
<dbReference type="InterPro" id="IPR015421">
    <property type="entry name" value="PyrdxlP-dep_Trfase_major"/>
</dbReference>
<evidence type="ECO:0000259" key="1">
    <source>
        <dbReference type="Pfam" id="PF07014"/>
    </source>
</evidence>
<dbReference type="OrthoDB" id="188455at2759"/>
<dbReference type="GO" id="GO:0019441">
    <property type="term" value="P:L-tryptophan catabolic process to kynurenine"/>
    <property type="evidence" value="ECO:0007669"/>
    <property type="project" value="InterPro"/>
</dbReference>
<dbReference type="AlphaFoldDB" id="A0A024TGD2"/>
<dbReference type="EMBL" id="KI913995">
    <property type="protein sequence ID" value="ETV93059.1"/>
    <property type="molecule type" value="Genomic_DNA"/>
</dbReference>
<dbReference type="InterPro" id="IPR037217">
    <property type="entry name" value="Trp/Indoleamine_2_3_dOase-like"/>
</dbReference>
<sequence>MESNTATLTPPGRVSSSATLGAYSAYLESLHRNSYAAYIRLHELEKAWGLWHLTSPTRTMPFDPIEANALPSIGTTTAWSPAPGPLYRLAPALGAIELTMRLLVDFMEVNVEEIDDPDKSLCGRTPHRAYVHQSNRMDGWTRNLNTQLQLMRSMIDIDLNAATYEDDYLVTTAASNDSLAQPHHAWWGAQPAAASFLDRIQCLVQCHFQGLPFGPGILTSHAQHVPYDAVVLPRHVRTECREADAEFVEDHFFATVHQIVEAWCCVMERQLDAAQAEVDDVLKAVHGSSVADTRSVEEMMQRIARRYRWAGHCWEYMIDHISMLSEMDARDYLSLKFHLHGASGGQSVRLRQLTARIPHLLPWGTHAHMYTGTFDPAALQHVVAVLSHVRSNVEDIPLQSELVALFKSHVSPAAEAVQLIQAVQMLENAVRRFYFGHQQLAIMVLGAGATGTQELTVKALERGWKTTHRYICVERAKEVMSQQLSDAQSPVLKGRIVRARFDDVKVRHHKLVVATDNATLECKLWQSSVDPLSPMSCTSRTPSPPRRVASSPYRPAFARSLATHPVRTLHFTTYGMGLPPDVALASVQHTHALLCRDLNEVWSAFFQHDVPTAERYILQSLGLESVVRADDEDNSELRSPEHYVNFGANVHEFLVRLFSCLTARPLQVVTSDAEFVSLTRQLAAWTAASGDCQVHQVPLQPVETFAARLCDQITAVRPHVVHVSAVYSNSQFRLPDTAIASVVDVCTQGNSMCIVDVAQAIENVPMQLPRSSPVLVVVGSGIKHCTAGPGLGFIVYSPHSPWTRPLNTGWIAHTASLQSPPSPAHPLEYTPELAFAGGTPGFHYALRQLNDVQAFYANQGWTLATRHAYTLSLQAHFLAKVGEAVSIPTRRSTLAPEDTSRALVLEHSQATAIHQHLMSGAVVCHCDVRFGKRLRLGFGLHHVQSEVDTLADALVAAWKALDSNDKMQLMA</sequence>
<feature type="domain" description="Hs1pro-1 C-terminal" evidence="1">
    <location>
        <begin position="222"/>
        <end position="450"/>
    </location>
</feature>
<dbReference type="VEuPathDB" id="FungiDB:H310_12862"/>